<keyword evidence="5 9" id="KW-1133">Transmembrane helix</keyword>
<comment type="subcellular location">
    <subcellularLocation>
        <location evidence="9">Cell membrane</location>
        <topology evidence="9">Multi-pass membrane protein</topology>
    </subcellularLocation>
    <subcellularLocation>
        <location evidence="1">Membrane</location>
        <topology evidence="1">Multi-pass membrane protein</topology>
    </subcellularLocation>
</comment>
<keyword evidence="2 9" id="KW-1003">Cell membrane</keyword>
<dbReference type="CDD" id="cd13957">
    <property type="entry name" value="PT_UbiA_Cox10"/>
    <property type="match status" value="1"/>
</dbReference>
<proteinExistence type="inferred from homology"/>
<organism evidence="10 11">
    <name type="scientific">Halothiobacillus diazotrophicus</name>
    <dbReference type="NCBI Taxonomy" id="1860122"/>
    <lineage>
        <taxon>Bacteria</taxon>
        <taxon>Pseudomonadati</taxon>
        <taxon>Pseudomonadota</taxon>
        <taxon>Gammaproteobacteria</taxon>
        <taxon>Chromatiales</taxon>
        <taxon>Halothiobacillaceae</taxon>
        <taxon>Halothiobacillus</taxon>
    </lineage>
</organism>
<evidence type="ECO:0000256" key="9">
    <source>
        <dbReference type="HAMAP-Rule" id="MF_00154"/>
    </source>
</evidence>
<name>A0A191ZJ87_9GAMM</name>
<evidence type="ECO:0000256" key="4">
    <source>
        <dbReference type="ARBA" id="ARBA00022692"/>
    </source>
</evidence>
<dbReference type="Proteomes" id="UP000078596">
    <property type="component" value="Chromosome"/>
</dbReference>
<evidence type="ECO:0000256" key="1">
    <source>
        <dbReference type="ARBA" id="ARBA00004141"/>
    </source>
</evidence>
<dbReference type="GO" id="GO:0008495">
    <property type="term" value="F:protoheme IX farnesyltransferase activity"/>
    <property type="evidence" value="ECO:0007669"/>
    <property type="project" value="UniProtKB-UniRule"/>
</dbReference>
<evidence type="ECO:0000256" key="5">
    <source>
        <dbReference type="ARBA" id="ARBA00022989"/>
    </source>
</evidence>
<comment type="catalytic activity">
    <reaction evidence="8 9">
        <text>heme b + (2E,6E)-farnesyl diphosphate + H2O = Fe(II)-heme o + diphosphate</text>
        <dbReference type="Rhea" id="RHEA:28070"/>
        <dbReference type="ChEBI" id="CHEBI:15377"/>
        <dbReference type="ChEBI" id="CHEBI:33019"/>
        <dbReference type="ChEBI" id="CHEBI:60344"/>
        <dbReference type="ChEBI" id="CHEBI:60530"/>
        <dbReference type="ChEBI" id="CHEBI:175763"/>
        <dbReference type="EC" id="2.5.1.141"/>
    </reaction>
</comment>
<gene>
    <name evidence="9" type="primary">cyoE</name>
    <name evidence="10" type="ORF">A9404_11795</name>
</gene>
<dbReference type="OrthoDB" id="9814417at2"/>
<comment type="pathway">
    <text evidence="9">Porphyrin-containing compound metabolism; heme O biosynthesis; heme O from protoheme: step 1/1.</text>
</comment>
<feature type="transmembrane region" description="Helical" evidence="9">
    <location>
        <begin position="176"/>
        <end position="197"/>
    </location>
</feature>
<keyword evidence="4 9" id="KW-0812">Transmembrane</keyword>
<dbReference type="EC" id="2.5.1.141" evidence="9"/>
<feature type="transmembrane region" description="Helical" evidence="9">
    <location>
        <begin position="124"/>
        <end position="142"/>
    </location>
</feature>
<protein>
    <recommendedName>
        <fullName evidence="9">Protoheme IX farnesyltransferase</fullName>
        <ecNumber evidence="9">2.5.1.141</ecNumber>
    </recommendedName>
    <alternativeName>
        <fullName evidence="9">Heme B farnesyltransferase</fullName>
    </alternativeName>
    <alternativeName>
        <fullName evidence="9">Heme O synthase</fullName>
    </alternativeName>
</protein>
<dbReference type="PANTHER" id="PTHR43448:SF2">
    <property type="entry name" value="PROTOHEME IX FARNESYLTRANSFERASE, MITOCHONDRIAL"/>
    <property type="match status" value="1"/>
</dbReference>
<comment type="miscellaneous">
    <text evidence="9">Carbon 2 of the heme B porphyrin ring is defined according to the Fischer nomenclature.</text>
</comment>
<keyword evidence="7 9" id="KW-0472">Membrane</keyword>
<sequence length="309" mass="33032">MDHAHPLRPIVHRPSLQRLRRYLGLTKPGIILGNGIAALGGFLLAARGEIDPAYLMLTLLGIGLVVASGCVLNNVIDRDIDRLMVRTRQRAMARGEIAPGSAFLYALVLGTTGLGLLLAQTNTLTFLVVLAGLIVYVGPYSLRTKRQSVHGTLVGSLAGATPALAGYTAVHGQIDAGAVLLFLMFCLWQVPHSYAIAMHRSTDFRTAGIPLAPLRLGASAARRQIFAYVAAFTAVAASMTFTGYTGAGYLLVIGAIGAYWLLLAAQGFDPEDETGLRTWARRQFTFSVLAISLVSLMLAINYVPRAHFG</sequence>
<dbReference type="GO" id="GO:0048034">
    <property type="term" value="P:heme O biosynthetic process"/>
    <property type="evidence" value="ECO:0007669"/>
    <property type="project" value="UniProtKB-UniRule"/>
</dbReference>
<feature type="transmembrane region" description="Helical" evidence="9">
    <location>
        <begin position="247"/>
        <end position="264"/>
    </location>
</feature>
<keyword evidence="11" id="KW-1185">Reference proteome</keyword>
<feature type="transmembrane region" description="Helical" evidence="9">
    <location>
        <begin position="22"/>
        <end position="46"/>
    </location>
</feature>
<dbReference type="RefSeq" id="WP_066101892.1">
    <property type="nucleotide sequence ID" value="NZ_CP016027.1"/>
</dbReference>
<feature type="transmembrane region" description="Helical" evidence="9">
    <location>
        <begin position="52"/>
        <end position="76"/>
    </location>
</feature>
<dbReference type="NCBIfam" id="NF003348">
    <property type="entry name" value="PRK04375.1-1"/>
    <property type="match status" value="1"/>
</dbReference>
<evidence type="ECO:0000256" key="6">
    <source>
        <dbReference type="ARBA" id="ARBA00023133"/>
    </source>
</evidence>
<evidence type="ECO:0000256" key="8">
    <source>
        <dbReference type="ARBA" id="ARBA00047690"/>
    </source>
</evidence>
<dbReference type="STRING" id="1860122.A9404_11795"/>
<dbReference type="NCBIfam" id="TIGR01473">
    <property type="entry name" value="cyoE_ctaB"/>
    <property type="match status" value="1"/>
</dbReference>
<feature type="transmembrane region" description="Helical" evidence="9">
    <location>
        <begin position="284"/>
        <end position="303"/>
    </location>
</feature>
<comment type="similarity">
    <text evidence="9">Belongs to the UbiA prenyltransferase family. Protoheme IX farnesyltransferase subfamily.</text>
</comment>
<dbReference type="PANTHER" id="PTHR43448">
    <property type="entry name" value="PROTOHEME IX FARNESYLTRANSFERASE, MITOCHONDRIAL"/>
    <property type="match status" value="1"/>
</dbReference>
<keyword evidence="3 9" id="KW-0808">Transferase</keyword>
<feature type="transmembrane region" description="Helical" evidence="9">
    <location>
        <begin position="97"/>
        <end position="118"/>
    </location>
</feature>
<dbReference type="InterPro" id="IPR044878">
    <property type="entry name" value="UbiA_sf"/>
</dbReference>
<evidence type="ECO:0000313" key="11">
    <source>
        <dbReference type="Proteomes" id="UP000078596"/>
    </source>
</evidence>
<evidence type="ECO:0000313" key="10">
    <source>
        <dbReference type="EMBL" id="ANJ67966.1"/>
    </source>
</evidence>
<dbReference type="KEGG" id="haz:A9404_11795"/>
<feature type="transmembrane region" description="Helical" evidence="9">
    <location>
        <begin position="225"/>
        <end position="241"/>
    </location>
</feature>
<evidence type="ECO:0000256" key="7">
    <source>
        <dbReference type="ARBA" id="ARBA00023136"/>
    </source>
</evidence>
<dbReference type="PROSITE" id="PS00943">
    <property type="entry name" value="UBIA"/>
    <property type="match status" value="1"/>
</dbReference>
<feature type="transmembrane region" description="Helical" evidence="9">
    <location>
        <begin position="149"/>
        <end position="170"/>
    </location>
</feature>
<dbReference type="InterPro" id="IPR000537">
    <property type="entry name" value="UbiA_prenyltransferase"/>
</dbReference>
<evidence type="ECO:0000256" key="3">
    <source>
        <dbReference type="ARBA" id="ARBA00022679"/>
    </source>
</evidence>
<reference evidence="10 11" key="1">
    <citation type="submission" date="2016-06" db="EMBL/GenBank/DDBJ databases">
        <title>Insight into the functional genes involving in sulfur oxidation in Pearl River water.</title>
        <authorList>
            <person name="Luo J."/>
            <person name="Tan X."/>
            <person name="Lin W."/>
        </authorList>
    </citation>
    <scope>NUCLEOTIDE SEQUENCE [LARGE SCALE GENOMIC DNA]</scope>
    <source>
        <strain evidence="10 11">LS2</strain>
    </source>
</reference>
<dbReference type="AlphaFoldDB" id="A0A191ZJ87"/>
<evidence type="ECO:0000256" key="2">
    <source>
        <dbReference type="ARBA" id="ARBA00022475"/>
    </source>
</evidence>
<keyword evidence="6 9" id="KW-0350">Heme biosynthesis</keyword>
<dbReference type="Gene3D" id="1.10.357.140">
    <property type="entry name" value="UbiA prenyltransferase"/>
    <property type="match status" value="1"/>
</dbReference>
<accession>A0A191ZJ87</accession>
<dbReference type="Pfam" id="PF01040">
    <property type="entry name" value="UbiA"/>
    <property type="match status" value="1"/>
</dbReference>
<dbReference type="HAMAP" id="MF_00154">
    <property type="entry name" value="CyoE_CtaB"/>
    <property type="match status" value="1"/>
</dbReference>
<dbReference type="EMBL" id="CP016027">
    <property type="protein sequence ID" value="ANJ67966.1"/>
    <property type="molecule type" value="Genomic_DNA"/>
</dbReference>
<comment type="function">
    <text evidence="9">Converts heme B (protoheme IX) to heme O by substitution of the vinyl group on carbon 2 of heme B porphyrin ring with a hydroxyethyl farnesyl side group.</text>
</comment>
<dbReference type="GO" id="GO:0005886">
    <property type="term" value="C:plasma membrane"/>
    <property type="evidence" value="ECO:0007669"/>
    <property type="project" value="UniProtKB-SubCell"/>
</dbReference>
<dbReference type="UniPathway" id="UPA00834">
    <property type="reaction ID" value="UER00712"/>
</dbReference>
<dbReference type="InterPro" id="IPR006369">
    <property type="entry name" value="Protohaem_IX_farnesylTrfase"/>
</dbReference>
<dbReference type="InterPro" id="IPR030470">
    <property type="entry name" value="UbiA_prenylTrfase_CS"/>
</dbReference>